<dbReference type="EnsemblMetazoa" id="CapteT194498">
    <property type="protein sequence ID" value="CapteP194498"/>
    <property type="gene ID" value="CapteG194498"/>
</dbReference>
<dbReference type="EMBL" id="AMQN01003313">
    <property type="status" value="NOT_ANNOTATED_CDS"/>
    <property type="molecule type" value="Genomic_DNA"/>
</dbReference>
<dbReference type="PANTHER" id="PTHR12670">
    <property type="entry name" value="CERAMIDASE"/>
    <property type="match status" value="1"/>
</dbReference>
<reference evidence="12" key="3">
    <citation type="submission" date="2015-06" db="UniProtKB">
        <authorList>
            <consortium name="EnsemblMetazoa"/>
        </authorList>
    </citation>
    <scope>IDENTIFICATION</scope>
</reference>
<dbReference type="STRING" id="283909.R7T6Y3"/>
<evidence type="ECO:0000256" key="3">
    <source>
        <dbReference type="ARBA" id="ARBA00019235"/>
    </source>
</evidence>
<dbReference type="GO" id="GO:0005576">
    <property type="term" value="C:extracellular region"/>
    <property type="evidence" value="ECO:0007669"/>
    <property type="project" value="TreeGrafter"/>
</dbReference>
<feature type="domain" description="Neutral/alkaline non-lysosomal ceramidase N-terminal" evidence="9">
    <location>
        <begin position="90"/>
        <end position="225"/>
    </location>
</feature>
<dbReference type="GO" id="GO:0042759">
    <property type="term" value="P:long-chain fatty acid biosynthetic process"/>
    <property type="evidence" value="ECO:0007669"/>
    <property type="project" value="TreeGrafter"/>
</dbReference>
<dbReference type="InterPro" id="IPR038445">
    <property type="entry name" value="NCDase_C_sf"/>
</dbReference>
<dbReference type="FunCoup" id="R7T6Y3">
    <property type="interactions" value="185"/>
</dbReference>
<evidence type="ECO:0000256" key="2">
    <source>
        <dbReference type="ARBA" id="ARBA00011891"/>
    </source>
</evidence>
<sequence>MFQLPHLTLHSMWYKNTKMMFVLLTILLASKVVQGEWTLGRGIADITGLPGDGVLLPHLTLHSMWYKNTKMMFVVLTILLASKVVQGEWTLGRGIAEITGLPGDGVLYGYASLDQDARGIHTRQYCRSYIFDDGDKRAVVVVAEVAMISQAVHREVLELLDERYDGLYSASNVIMSPTHSHATPGGFHTYYMYSIPSGGFETPTFTTLVNGIVLSIDKAHEDMQPVHTTSMKRSNHLISTDNKGYASQMMERDLNDGQFPTEDILTAFLQTAVGDASPNVNHGRCEATDDLCSYNSSACPEDFTNPGLCLGRGPTGRYLEEMDDFEDTRIIGEKQYMRAMDLYNDAGEEMTNEKVDHRFIWAERPYPHWQPSVVPIQTIRIGDIVLIGIPAEITTMAGRRLVKAVKEVYEEAGEADIKPLVLSMANSYTSYLATKEEYQVQRYEGASVIFGPNTLLAYTDIVKTLAQAMIDDEPVDEGTWPPDLRGYPDEARGQTKFDLLPEDSDLTYGDVIVDVESSYGQGDIVQAIFVGANPRNNFYSMIDNTYMEVQRLDDDEWSTVYTDTHWETKYYWDSDCHGRWAINITGCGYEQTSNTTLEWTISEDEQPGTYRLFHRGHARTESDDVVPYSGESSEFTVVAQHRRKRSLAERISGLPRTGGWVDDDEVEDDWLGEQDELDEEGIFRVLQTVVAQW</sequence>
<evidence type="ECO:0000256" key="7">
    <source>
        <dbReference type="RuleBase" id="RU366019"/>
    </source>
</evidence>
<dbReference type="EMBL" id="AMQN01003314">
    <property type="status" value="NOT_ANNOTATED_CDS"/>
    <property type="molecule type" value="Genomic_DNA"/>
</dbReference>
<dbReference type="Pfam" id="PF17048">
    <property type="entry name" value="Ceramidse_alk_C"/>
    <property type="match status" value="1"/>
</dbReference>
<dbReference type="AlphaFoldDB" id="R7T6Y3"/>
<dbReference type="InterPro" id="IPR031329">
    <property type="entry name" value="NEUT/ALK_ceramidase_N"/>
</dbReference>
<keyword evidence="6" id="KW-0862">Zinc</keyword>
<dbReference type="GO" id="GO:0016020">
    <property type="term" value="C:membrane"/>
    <property type="evidence" value="ECO:0007669"/>
    <property type="project" value="GOC"/>
</dbReference>
<feature type="active site" description="Nucleophile" evidence="5">
    <location>
        <position position="277"/>
    </location>
</feature>
<dbReference type="Pfam" id="PF04734">
    <property type="entry name" value="Ceramidase_alk"/>
    <property type="match status" value="2"/>
</dbReference>
<dbReference type="GO" id="GO:0017040">
    <property type="term" value="F:N-acylsphingosine amidohydrolase activity"/>
    <property type="evidence" value="ECO:0007669"/>
    <property type="project" value="UniProtKB-UniRule"/>
</dbReference>
<keyword evidence="6" id="KW-0479">Metal-binding</keyword>
<keyword evidence="7" id="KW-0746">Sphingolipid metabolism</keyword>
<dbReference type="Gene3D" id="2.60.40.2300">
    <property type="entry name" value="Neutral/alkaline non-lysosomal ceramidase, C-terminal domain"/>
    <property type="match status" value="1"/>
</dbReference>
<evidence type="ECO:0000259" key="9">
    <source>
        <dbReference type="Pfam" id="PF04734"/>
    </source>
</evidence>
<reference evidence="11 13" key="2">
    <citation type="journal article" date="2013" name="Nature">
        <title>Insights into bilaterian evolution from three spiralian genomes.</title>
        <authorList>
            <person name="Simakov O."/>
            <person name="Marletaz F."/>
            <person name="Cho S.J."/>
            <person name="Edsinger-Gonzales E."/>
            <person name="Havlak P."/>
            <person name="Hellsten U."/>
            <person name="Kuo D.H."/>
            <person name="Larsson T."/>
            <person name="Lv J."/>
            <person name="Arendt D."/>
            <person name="Savage R."/>
            <person name="Osoegawa K."/>
            <person name="de Jong P."/>
            <person name="Grimwood J."/>
            <person name="Chapman J.A."/>
            <person name="Shapiro H."/>
            <person name="Aerts A."/>
            <person name="Otillar R.P."/>
            <person name="Terry A.Y."/>
            <person name="Boore J.L."/>
            <person name="Grigoriev I.V."/>
            <person name="Lindberg D.R."/>
            <person name="Seaver E.C."/>
            <person name="Weisblat D.A."/>
            <person name="Putnam N.H."/>
            <person name="Rokhsar D.S."/>
        </authorList>
    </citation>
    <scope>NUCLEOTIDE SEQUENCE</scope>
    <source>
        <strain evidence="11 13">I ESC-2004</strain>
    </source>
</reference>
<organism evidence="11">
    <name type="scientific">Capitella teleta</name>
    <name type="common">Polychaete worm</name>
    <dbReference type="NCBI Taxonomy" id="283909"/>
    <lineage>
        <taxon>Eukaryota</taxon>
        <taxon>Metazoa</taxon>
        <taxon>Spiralia</taxon>
        <taxon>Lophotrochozoa</taxon>
        <taxon>Annelida</taxon>
        <taxon>Polychaeta</taxon>
        <taxon>Sedentaria</taxon>
        <taxon>Scolecida</taxon>
        <taxon>Capitellidae</taxon>
        <taxon>Capitella</taxon>
    </lineage>
</organism>
<dbReference type="OrthoDB" id="191371at2759"/>
<evidence type="ECO:0000313" key="12">
    <source>
        <dbReference type="EnsemblMetazoa" id="CapteP194498"/>
    </source>
</evidence>
<dbReference type="InterPro" id="IPR031331">
    <property type="entry name" value="NEUT/ALK_ceramidase_C"/>
</dbReference>
<dbReference type="EMBL" id="AMQN01003315">
    <property type="status" value="NOT_ANNOTATED_CDS"/>
    <property type="molecule type" value="Genomic_DNA"/>
</dbReference>
<feature type="binding site" evidence="6">
    <location>
        <position position="179"/>
    </location>
    <ligand>
        <name>Zn(2+)</name>
        <dbReference type="ChEBI" id="CHEBI:29105"/>
    </ligand>
</feature>
<gene>
    <name evidence="11" type="ORF">CAPTEDRAFT_194498</name>
</gene>
<dbReference type="GO" id="GO:0046872">
    <property type="term" value="F:metal ion binding"/>
    <property type="evidence" value="ECO:0007669"/>
    <property type="project" value="UniProtKB-KW"/>
</dbReference>
<feature type="binding site" evidence="6">
    <location>
        <position position="392"/>
    </location>
    <ligand>
        <name>Zn(2+)</name>
        <dbReference type="ChEBI" id="CHEBI:29105"/>
    </ligand>
</feature>
<feature type="binding site" evidence="6">
    <location>
        <position position="227"/>
    </location>
    <ligand>
        <name>Zn(2+)</name>
        <dbReference type="ChEBI" id="CHEBI:29105"/>
    </ligand>
</feature>
<name>R7T6Y3_CAPTE</name>
<keyword evidence="7" id="KW-0443">Lipid metabolism</keyword>
<proteinExistence type="inferred from homology"/>
<dbReference type="OMA" id="WTQVRSD"/>
<keyword evidence="8" id="KW-0732">Signal</keyword>
<dbReference type="EMBL" id="KB311498">
    <property type="protein sequence ID" value="ELT89158.1"/>
    <property type="molecule type" value="Genomic_DNA"/>
</dbReference>
<keyword evidence="4 7" id="KW-0378">Hydrolase</keyword>
<evidence type="ECO:0000256" key="4">
    <source>
        <dbReference type="ARBA" id="ARBA00022801"/>
    </source>
</evidence>
<dbReference type="GO" id="GO:0046514">
    <property type="term" value="P:ceramide catabolic process"/>
    <property type="evidence" value="ECO:0007669"/>
    <property type="project" value="InterPro"/>
</dbReference>
<protein>
    <recommendedName>
        <fullName evidence="3 7">Neutral ceramidase</fullName>
        <ecNumber evidence="2 7">3.5.1.23</ecNumber>
    </recommendedName>
</protein>
<evidence type="ECO:0000313" key="11">
    <source>
        <dbReference type="EMBL" id="ELT89158.1"/>
    </source>
</evidence>
<accession>R7T6Y3</accession>
<comment type="catalytic activity">
    <reaction evidence="7">
        <text>an N-acylsphing-4-enine + H2O = sphing-4-enine + a fatty acid</text>
        <dbReference type="Rhea" id="RHEA:20856"/>
        <dbReference type="ChEBI" id="CHEBI:15377"/>
        <dbReference type="ChEBI" id="CHEBI:28868"/>
        <dbReference type="ChEBI" id="CHEBI:52639"/>
        <dbReference type="ChEBI" id="CHEBI:57756"/>
        <dbReference type="EC" id="3.5.1.23"/>
    </reaction>
</comment>
<feature type="domain" description="Neutral/alkaline non-lysosomal ceramidase C-terminal" evidence="10">
    <location>
        <begin position="463"/>
        <end position="637"/>
    </location>
</feature>
<dbReference type="InterPro" id="IPR006823">
    <property type="entry name" value="Ceramidase_alk"/>
</dbReference>
<feature type="chain" id="PRO_5008786711" description="Neutral ceramidase" evidence="8">
    <location>
        <begin position="36"/>
        <end position="693"/>
    </location>
</feature>
<evidence type="ECO:0000256" key="8">
    <source>
        <dbReference type="SAM" id="SignalP"/>
    </source>
</evidence>
<reference evidence="13" key="1">
    <citation type="submission" date="2012-12" db="EMBL/GenBank/DDBJ databases">
        <authorList>
            <person name="Hellsten U."/>
            <person name="Grimwood J."/>
            <person name="Chapman J.A."/>
            <person name="Shapiro H."/>
            <person name="Aerts A."/>
            <person name="Otillar R.P."/>
            <person name="Terry A.Y."/>
            <person name="Boore J.L."/>
            <person name="Simakov O."/>
            <person name="Marletaz F."/>
            <person name="Cho S.-J."/>
            <person name="Edsinger-Gonzales E."/>
            <person name="Havlak P."/>
            <person name="Kuo D.-H."/>
            <person name="Larsson T."/>
            <person name="Lv J."/>
            <person name="Arendt D."/>
            <person name="Savage R."/>
            <person name="Osoegawa K."/>
            <person name="de Jong P."/>
            <person name="Lindberg D.R."/>
            <person name="Seaver E.C."/>
            <person name="Weisblat D.A."/>
            <person name="Putnam N.H."/>
            <person name="Grigoriev I.V."/>
            <person name="Rokhsar D.S."/>
        </authorList>
    </citation>
    <scope>NUCLEOTIDE SEQUENCE</scope>
    <source>
        <strain evidence="13">I ESC-2004</strain>
    </source>
</reference>
<comment type="cofactor">
    <cofactor evidence="6">
        <name>Zn(2+)</name>
        <dbReference type="ChEBI" id="CHEBI:29105"/>
    </cofactor>
    <text evidence="6">Binds 1 zinc ion per subunit.</text>
</comment>
<evidence type="ECO:0000256" key="6">
    <source>
        <dbReference type="PIRSR" id="PIRSR606823-2"/>
    </source>
</evidence>
<dbReference type="Proteomes" id="UP000014760">
    <property type="component" value="Unassembled WGS sequence"/>
</dbReference>
<dbReference type="PANTHER" id="PTHR12670:SF1">
    <property type="entry name" value="NEUTRAL CERAMIDASE"/>
    <property type="match status" value="1"/>
</dbReference>
<evidence type="ECO:0000256" key="5">
    <source>
        <dbReference type="PIRSR" id="PIRSR606823-1"/>
    </source>
</evidence>
<feature type="domain" description="Neutral/alkaline non-lysosomal ceramidase N-terminal" evidence="9">
    <location>
        <begin position="365"/>
        <end position="459"/>
    </location>
</feature>
<feature type="signal peptide" evidence="8">
    <location>
        <begin position="1"/>
        <end position="35"/>
    </location>
</feature>
<feature type="binding site" evidence="6">
    <location>
        <position position="431"/>
    </location>
    <ligand>
        <name>Zn(2+)</name>
        <dbReference type="ChEBI" id="CHEBI:29105"/>
    </ligand>
</feature>
<evidence type="ECO:0000256" key="1">
    <source>
        <dbReference type="ARBA" id="ARBA00009835"/>
    </source>
</evidence>
<evidence type="ECO:0000259" key="10">
    <source>
        <dbReference type="Pfam" id="PF17048"/>
    </source>
</evidence>
<evidence type="ECO:0000313" key="13">
    <source>
        <dbReference type="Proteomes" id="UP000014760"/>
    </source>
</evidence>
<dbReference type="HOGENOM" id="CLU_011300_2_0_1"/>
<comment type="similarity">
    <text evidence="1 7">Belongs to the neutral ceramidase family.</text>
</comment>
<keyword evidence="13" id="KW-1185">Reference proteome</keyword>
<dbReference type="EC" id="3.5.1.23" evidence="2 7"/>
<dbReference type="GO" id="GO:0046512">
    <property type="term" value="P:sphingosine biosynthetic process"/>
    <property type="evidence" value="ECO:0007669"/>
    <property type="project" value="TreeGrafter"/>
</dbReference>